<sequence length="213" mass="23623">TGACTLYVLSLQPVASTLAYLLEKDCTPPLGEELSKIDVIVILGGGVLPSWSLRKEAEPSGVTYSRVANGVEFFNRCRAEYMVVSGGAGPFGKETNAEVMKELAVELGVPPERILVEPYSSTTWEHPRELTNLLEESEEEITIGLVTSALHMGRSLMVFKRYFPNVVPLPCNYRSNPVRLNEYLIIPSADAFLLSTNAFHELIGIVWYKVRMI</sequence>
<name>X0XZF9_9ZZZZ</name>
<protein>
    <recommendedName>
        <fullName evidence="1">DUF218 domain-containing protein</fullName>
    </recommendedName>
</protein>
<feature type="non-terminal residue" evidence="2">
    <location>
        <position position="1"/>
    </location>
</feature>
<dbReference type="GO" id="GO:0000270">
    <property type="term" value="P:peptidoglycan metabolic process"/>
    <property type="evidence" value="ECO:0007669"/>
    <property type="project" value="TreeGrafter"/>
</dbReference>
<dbReference type="InterPro" id="IPR003848">
    <property type="entry name" value="DUF218"/>
</dbReference>
<dbReference type="PANTHER" id="PTHR30336">
    <property type="entry name" value="INNER MEMBRANE PROTEIN, PROBABLE PERMEASE"/>
    <property type="match status" value="1"/>
</dbReference>
<proteinExistence type="predicted"/>
<comment type="caution">
    <text evidence="2">The sequence shown here is derived from an EMBL/GenBank/DDBJ whole genome shotgun (WGS) entry which is preliminary data.</text>
</comment>
<dbReference type="CDD" id="cd06259">
    <property type="entry name" value="YdcF-like"/>
    <property type="match status" value="1"/>
</dbReference>
<evidence type="ECO:0000313" key="2">
    <source>
        <dbReference type="EMBL" id="GAG48879.1"/>
    </source>
</evidence>
<dbReference type="PANTHER" id="PTHR30336:SF4">
    <property type="entry name" value="ENVELOPE BIOGENESIS FACTOR ELYC"/>
    <property type="match status" value="1"/>
</dbReference>
<dbReference type="InterPro" id="IPR014729">
    <property type="entry name" value="Rossmann-like_a/b/a_fold"/>
</dbReference>
<dbReference type="Pfam" id="PF02698">
    <property type="entry name" value="DUF218"/>
    <property type="match status" value="1"/>
</dbReference>
<evidence type="ECO:0000259" key="1">
    <source>
        <dbReference type="Pfam" id="PF02698"/>
    </source>
</evidence>
<accession>X0XZF9</accession>
<organism evidence="2">
    <name type="scientific">marine sediment metagenome</name>
    <dbReference type="NCBI Taxonomy" id="412755"/>
    <lineage>
        <taxon>unclassified sequences</taxon>
        <taxon>metagenomes</taxon>
        <taxon>ecological metagenomes</taxon>
    </lineage>
</organism>
<dbReference type="AlphaFoldDB" id="X0XZF9"/>
<gene>
    <name evidence="2" type="ORF">S01H1_77105</name>
</gene>
<dbReference type="GO" id="GO:0005886">
    <property type="term" value="C:plasma membrane"/>
    <property type="evidence" value="ECO:0007669"/>
    <property type="project" value="TreeGrafter"/>
</dbReference>
<reference evidence="2" key="1">
    <citation type="journal article" date="2014" name="Front. Microbiol.">
        <title>High frequency of phylogenetically diverse reductive dehalogenase-homologous genes in deep subseafloor sedimentary metagenomes.</title>
        <authorList>
            <person name="Kawai M."/>
            <person name="Futagami T."/>
            <person name="Toyoda A."/>
            <person name="Takaki Y."/>
            <person name="Nishi S."/>
            <person name="Hori S."/>
            <person name="Arai W."/>
            <person name="Tsubouchi T."/>
            <person name="Morono Y."/>
            <person name="Uchiyama I."/>
            <person name="Ito T."/>
            <person name="Fujiyama A."/>
            <person name="Inagaki F."/>
            <person name="Takami H."/>
        </authorList>
    </citation>
    <scope>NUCLEOTIDE SEQUENCE</scope>
    <source>
        <strain evidence="2">Expedition CK06-06</strain>
    </source>
</reference>
<dbReference type="GO" id="GO:0043164">
    <property type="term" value="P:Gram-negative-bacterium-type cell wall biogenesis"/>
    <property type="evidence" value="ECO:0007669"/>
    <property type="project" value="TreeGrafter"/>
</dbReference>
<dbReference type="InterPro" id="IPR051599">
    <property type="entry name" value="Cell_Envelope_Assoc"/>
</dbReference>
<dbReference type="Gene3D" id="3.40.50.620">
    <property type="entry name" value="HUPs"/>
    <property type="match status" value="1"/>
</dbReference>
<feature type="domain" description="DUF218" evidence="1">
    <location>
        <begin position="38"/>
        <end position="204"/>
    </location>
</feature>
<dbReference type="EMBL" id="BARS01051805">
    <property type="protein sequence ID" value="GAG48879.1"/>
    <property type="molecule type" value="Genomic_DNA"/>
</dbReference>